<proteinExistence type="predicted"/>
<protein>
    <submittedName>
        <fullName evidence="1">Uncharacterized protein</fullName>
    </submittedName>
</protein>
<evidence type="ECO:0000313" key="2">
    <source>
        <dbReference type="Proteomes" id="UP000694892"/>
    </source>
</evidence>
<reference evidence="2" key="1">
    <citation type="journal article" date="2016" name="Nature">
        <title>Genome evolution in the allotetraploid frog Xenopus laevis.</title>
        <authorList>
            <person name="Session A.M."/>
            <person name="Uno Y."/>
            <person name="Kwon T."/>
            <person name="Chapman J.A."/>
            <person name="Toyoda A."/>
            <person name="Takahashi S."/>
            <person name="Fukui A."/>
            <person name="Hikosaka A."/>
            <person name="Suzuki A."/>
            <person name="Kondo M."/>
            <person name="van Heeringen S.J."/>
            <person name="Quigley I."/>
            <person name="Heinz S."/>
            <person name="Ogino H."/>
            <person name="Ochi H."/>
            <person name="Hellsten U."/>
            <person name="Lyons J.B."/>
            <person name="Simakov O."/>
            <person name="Putnam N."/>
            <person name="Stites J."/>
            <person name="Kuroki Y."/>
            <person name="Tanaka T."/>
            <person name="Michiue T."/>
            <person name="Watanabe M."/>
            <person name="Bogdanovic O."/>
            <person name="Lister R."/>
            <person name="Georgiou G."/>
            <person name="Paranjpe S.S."/>
            <person name="van Kruijsbergen I."/>
            <person name="Shu S."/>
            <person name="Carlson J."/>
            <person name="Kinoshita T."/>
            <person name="Ohta Y."/>
            <person name="Mawaribuchi S."/>
            <person name="Jenkins J."/>
            <person name="Grimwood J."/>
            <person name="Schmutz J."/>
            <person name="Mitros T."/>
            <person name="Mozaffari S.V."/>
            <person name="Suzuki Y."/>
            <person name="Haramoto Y."/>
            <person name="Yamamoto T.S."/>
            <person name="Takagi C."/>
            <person name="Heald R."/>
            <person name="Miller K."/>
            <person name="Haudenschild C."/>
            <person name="Kitzman J."/>
            <person name="Nakayama T."/>
            <person name="Izutsu Y."/>
            <person name="Robert J."/>
            <person name="Fortriede J."/>
            <person name="Burns K."/>
            <person name="Lotay V."/>
            <person name="Karimi K."/>
            <person name="Yasuoka Y."/>
            <person name="Dichmann D.S."/>
            <person name="Flajnik M.F."/>
            <person name="Houston D.W."/>
            <person name="Shendure J."/>
            <person name="DuPasquier L."/>
            <person name="Vize P.D."/>
            <person name="Zorn A.M."/>
            <person name="Ito M."/>
            <person name="Marcotte E.M."/>
            <person name="Wallingford J.B."/>
            <person name="Ito Y."/>
            <person name="Asashima M."/>
            <person name="Ueno N."/>
            <person name="Matsuda Y."/>
            <person name="Veenstra G.J."/>
            <person name="Fujiyama A."/>
            <person name="Harland R.M."/>
            <person name="Taira M."/>
            <person name="Rokhsar D.S."/>
        </authorList>
    </citation>
    <scope>NUCLEOTIDE SEQUENCE [LARGE SCALE GENOMIC DNA]</scope>
    <source>
        <strain evidence="2">J</strain>
    </source>
</reference>
<evidence type="ECO:0000313" key="1">
    <source>
        <dbReference type="EMBL" id="OCT88155.1"/>
    </source>
</evidence>
<sequence length="14" mass="1733">MLNMWKVRELVDKA</sequence>
<dbReference type="Proteomes" id="UP000694892">
    <property type="component" value="Chromosome 3L"/>
</dbReference>
<feature type="non-terminal residue" evidence="1">
    <location>
        <position position="14"/>
    </location>
</feature>
<dbReference type="OMA" id="AMPTMPH"/>
<name>A0A974DC28_XENLA</name>
<accession>A0A974DC28</accession>
<dbReference type="EMBL" id="CM004470">
    <property type="protein sequence ID" value="OCT88155.1"/>
    <property type="molecule type" value="Genomic_DNA"/>
</dbReference>
<gene>
    <name evidence="1" type="ORF">XELAEV_180167801mg</name>
</gene>
<organism evidence="1 2">
    <name type="scientific">Xenopus laevis</name>
    <name type="common">African clawed frog</name>
    <dbReference type="NCBI Taxonomy" id="8355"/>
    <lineage>
        <taxon>Eukaryota</taxon>
        <taxon>Metazoa</taxon>
        <taxon>Chordata</taxon>
        <taxon>Craniata</taxon>
        <taxon>Vertebrata</taxon>
        <taxon>Euteleostomi</taxon>
        <taxon>Amphibia</taxon>
        <taxon>Batrachia</taxon>
        <taxon>Anura</taxon>
        <taxon>Pipoidea</taxon>
        <taxon>Pipidae</taxon>
        <taxon>Xenopodinae</taxon>
        <taxon>Xenopus</taxon>
        <taxon>Xenopus</taxon>
    </lineage>
</organism>